<keyword evidence="6" id="KW-0227">DNA damage</keyword>
<keyword evidence="9" id="KW-1185">Reference proteome</keyword>
<comment type="similarity">
    <text evidence="6">Belongs to the endonuclease V family.</text>
</comment>
<comment type="function">
    <text evidence="6">DNA repair enzyme involved in the repair of deaminated bases. Selectively cleaves double-stranded DNA at the second phosphodiester bond 3' to a deoxyinosine leaving behind the intact lesion on the nicked DNA.</text>
</comment>
<keyword evidence="3 6" id="KW-0540">Nuclease</keyword>
<proteinExistence type="inferred from homology"/>
<keyword evidence="2 6" id="KW-0963">Cytoplasm</keyword>
<dbReference type="EC" id="3.1.21.7" evidence="6"/>
<evidence type="ECO:0000256" key="6">
    <source>
        <dbReference type="HAMAP-Rule" id="MF_00801"/>
    </source>
</evidence>
<comment type="catalytic activity">
    <reaction evidence="6">
        <text>Endonucleolytic cleavage at apurinic or apyrimidinic sites to products with a 5'-phosphate.</text>
        <dbReference type="EC" id="3.1.21.7"/>
    </reaction>
</comment>
<gene>
    <name evidence="6" type="primary">nfi</name>
    <name evidence="8" type="ORF">K9S39_08160</name>
</gene>
<dbReference type="PANTHER" id="PTHR28511:SF1">
    <property type="entry name" value="ENDONUCLEASE V"/>
    <property type="match status" value="1"/>
</dbReference>
<accession>A0ABY4M345</accession>
<feature type="binding site" evidence="6">
    <location>
        <position position="121"/>
    </location>
    <ligand>
        <name>Mg(2+)</name>
        <dbReference type="ChEBI" id="CHEBI:18420"/>
    </ligand>
</feature>
<evidence type="ECO:0000313" key="8">
    <source>
        <dbReference type="EMBL" id="UQA91832.1"/>
    </source>
</evidence>
<dbReference type="GO" id="GO:0004519">
    <property type="term" value="F:endonuclease activity"/>
    <property type="evidence" value="ECO:0007669"/>
    <property type="project" value="UniProtKB-KW"/>
</dbReference>
<dbReference type="PANTHER" id="PTHR28511">
    <property type="entry name" value="ENDONUCLEASE V"/>
    <property type="match status" value="1"/>
</dbReference>
<dbReference type="CDD" id="cd06559">
    <property type="entry name" value="Endonuclease_V"/>
    <property type="match status" value="1"/>
</dbReference>
<keyword evidence="6" id="KW-0479">Metal-binding</keyword>
<protein>
    <recommendedName>
        <fullName evidence="6">Endonuclease V</fullName>
        <ecNumber evidence="6">3.1.21.7</ecNumber>
    </recommendedName>
    <alternativeName>
        <fullName evidence="6">Deoxyinosine 3'endonuclease</fullName>
    </alternativeName>
    <alternativeName>
        <fullName evidence="6">Deoxyribonuclease V</fullName>
        <shortName evidence="6">DNase V</shortName>
    </alternativeName>
</protein>
<feature type="site" description="Interaction with target DNA" evidence="6">
    <location>
        <position position="91"/>
    </location>
</feature>
<evidence type="ECO:0000256" key="4">
    <source>
        <dbReference type="ARBA" id="ARBA00022759"/>
    </source>
</evidence>
<dbReference type="RefSeq" id="WP_248862646.1">
    <property type="nucleotide sequence ID" value="NZ_CP086322.1"/>
</dbReference>
<keyword evidence="5 6" id="KW-0378">Hydrolase</keyword>
<comment type="cofactor">
    <cofactor evidence="6">
        <name>Mg(2+)</name>
        <dbReference type="ChEBI" id="CHEBI:18420"/>
    </cofactor>
</comment>
<keyword evidence="6" id="KW-0234">DNA repair</keyword>
<comment type="subcellular location">
    <subcellularLocation>
        <location evidence="1 6">Cytoplasm</location>
    </subcellularLocation>
</comment>
<name>A0ABY4M345_9ACTN</name>
<keyword evidence="4 6" id="KW-0255">Endonuclease</keyword>
<evidence type="ECO:0000256" key="5">
    <source>
        <dbReference type="ARBA" id="ARBA00022801"/>
    </source>
</evidence>
<organism evidence="8 9">
    <name type="scientific">Streptomyces halobius</name>
    <dbReference type="NCBI Taxonomy" id="2879846"/>
    <lineage>
        <taxon>Bacteria</taxon>
        <taxon>Bacillati</taxon>
        <taxon>Actinomycetota</taxon>
        <taxon>Actinomycetes</taxon>
        <taxon>Kitasatosporales</taxon>
        <taxon>Streptomycetaceae</taxon>
        <taxon>Streptomyces</taxon>
    </lineage>
</organism>
<dbReference type="HAMAP" id="MF_00801">
    <property type="entry name" value="Endonuclease_5"/>
    <property type="match status" value="1"/>
</dbReference>
<keyword evidence="6" id="KW-0460">Magnesium</keyword>
<dbReference type="EMBL" id="CP086322">
    <property type="protein sequence ID" value="UQA91832.1"/>
    <property type="molecule type" value="Genomic_DNA"/>
</dbReference>
<reference evidence="8" key="1">
    <citation type="submission" date="2021-10" db="EMBL/GenBank/DDBJ databases">
        <title>Streptomyces nigrumlapis sp.nov.,an antimicrobial producing actinobacterium isolated from Black Gobi rocks.</title>
        <authorList>
            <person name="Wen Y."/>
            <person name="Zhang W."/>
            <person name="Liu X.G."/>
        </authorList>
    </citation>
    <scope>NUCLEOTIDE SEQUENCE</scope>
    <source>
        <strain evidence="8">ST13-2-2</strain>
    </source>
</reference>
<dbReference type="Pfam" id="PF04493">
    <property type="entry name" value="Endonuclease_5"/>
    <property type="match status" value="1"/>
</dbReference>
<feature type="binding site" evidence="6">
    <location>
        <position position="53"/>
    </location>
    <ligand>
        <name>Mg(2+)</name>
        <dbReference type="ChEBI" id="CHEBI:18420"/>
    </ligand>
</feature>
<evidence type="ECO:0000256" key="7">
    <source>
        <dbReference type="SAM" id="MobiDB-lite"/>
    </source>
</evidence>
<evidence type="ECO:0000313" key="9">
    <source>
        <dbReference type="Proteomes" id="UP000830115"/>
    </source>
</evidence>
<evidence type="ECO:0000256" key="1">
    <source>
        <dbReference type="ARBA" id="ARBA00004496"/>
    </source>
</evidence>
<feature type="region of interest" description="Disordered" evidence="7">
    <location>
        <begin position="158"/>
        <end position="188"/>
    </location>
</feature>
<dbReference type="Gene3D" id="3.30.2170.10">
    <property type="entry name" value="archaeoglobus fulgidus dsm 4304 superfamily"/>
    <property type="match status" value="1"/>
</dbReference>
<evidence type="ECO:0000256" key="2">
    <source>
        <dbReference type="ARBA" id="ARBA00022490"/>
    </source>
</evidence>
<sequence>MDTSGTISCDDELRHWPTDEARARAVQDRLRPYVCLDESGPELGFEGTVVGVDVAYDDERDVVAAAAVALDARTLAVIDEATAVGRVAFPYVPGLLAFREIPTVLDALGRLARTPDLVVCDGYGRAHPRRFGLASHLGVLTGLPTIGVAKNPFTFRYEPPGPDRGATSSLVDDSGPALSGAPTDGEEVGRALRTQKGVKPVFVSVGHRIDLDGACAHTLRLAPKYRLPETTRAADSLCRRALAGV</sequence>
<dbReference type="InterPro" id="IPR007581">
    <property type="entry name" value="Endonuclease-V"/>
</dbReference>
<dbReference type="Proteomes" id="UP000830115">
    <property type="component" value="Chromosome"/>
</dbReference>
<evidence type="ECO:0000256" key="3">
    <source>
        <dbReference type="ARBA" id="ARBA00022722"/>
    </source>
</evidence>